<dbReference type="GO" id="GO:0005654">
    <property type="term" value="C:nucleoplasm"/>
    <property type="evidence" value="ECO:0007669"/>
    <property type="project" value="UniProtKB-SubCell"/>
</dbReference>
<dbReference type="InterPro" id="IPR020472">
    <property type="entry name" value="WD40_PAC1"/>
</dbReference>
<dbReference type="Pfam" id="PF08606">
    <property type="entry name" value="Prp19"/>
    <property type="match status" value="1"/>
</dbReference>
<evidence type="ECO:0000256" key="5">
    <source>
        <dbReference type="ARBA" id="ARBA00012483"/>
    </source>
</evidence>
<proteinExistence type="inferred from homology"/>
<dbReference type="GO" id="GO:0071006">
    <property type="term" value="C:U2-type catalytic step 1 spliceosome"/>
    <property type="evidence" value="ECO:0007669"/>
    <property type="project" value="TreeGrafter"/>
</dbReference>
<evidence type="ECO:0000256" key="12">
    <source>
        <dbReference type="ARBA" id="ARBA00022763"/>
    </source>
</evidence>
<evidence type="ECO:0000313" key="20">
    <source>
        <dbReference type="Ensembl" id="ENSELUP00000086763.1"/>
    </source>
</evidence>
<feature type="repeat" description="WD" evidence="17">
    <location>
        <begin position="430"/>
        <end position="471"/>
    </location>
</feature>
<dbReference type="InterPro" id="IPR003613">
    <property type="entry name" value="Ubox_domain"/>
</dbReference>
<evidence type="ECO:0000256" key="11">
    <source>
        <dbReference type="ARBA" id="ARBA00022737"/>
    </source>
</evidence>
<keyword evidence="13 18" id="KW-0833">Ubl conjugation pathway</keyword>
<dbReference type="InterPro" id="IPR038959">
    <property type="entry name" value="Prp19"/>
</dbReference>
<evidence type="ECO:0000256" key="16">
    <source>
        <dbReference type="ARBA" id="ARBA00023242"/>
    </source>
</evidence>
<organism evidence="20 21">
    <name type="scientific">Esox lucius</name>
    <name type="common">Northern pike</name>
    <dbReference type="NCBI Taxonomy" id="8010"/>
    <lineage>
        <taxon>Eukaryota</taxon>
        <taxon>Metazoa</taxon>
        <taxon>Chordata</taxon>
        <taxon>Craniata</taxon>
        <taxon>Vertebrata</taxon>
        <taxon>Euteleostomi</taxon>
        <taxon>Actinopterygii</taxon>
        <taxon>Neopterygii</taxon>
        <taxon>Teleostei</taxon>
        <taxon>Protacanthopterygii</taxon>
        <taxon>Esociformes</taxon>
        <taxon>Esocidae</taxon>
        <taxon>Esox</taxon>
    </lineage>
</organism>
<evidence type="ECO:0000256" key="15">
    <source>
        <dbReference type="ARBA" id="ARBA00023204"/>
    </source>
</evidence>
<dbReference type="GeneTree" id="ENSGT00940000153662"/>
<reference evidence="20 21" key="1">
    <citation type="submission" date="2020-02" db="EMBL/GenBank/DDBJ databases">
        <title>Esox lucius (northern pike) genome, fEsoLuc1, primary haplotype.</title>
        <authorList>
            <person name="Myers G."/>
            <person name="Karagic N."/>
            <person name="Meyer A."/>
            <person name="Pippel M."/>
            <person name="Reichard M."/>
            <person name="Winkler S."/>
            <person name="Tracey A."/>
            <person name="Sims Y."/>
            <person name="Howe K."/>
            <person name="Rhie A."/>
            <person name="Formenti G."/>
            <person name="Durbin R."/>
            <person name="Fedrigo O."/>
            <person name="Jarvis E.D."/>
        </authorList>
    </citation>
    <scope>NUCLEOTIDE SEQUENCE [LARGE SCALE GENOMIC DNA]</scope>
</reference>
<dbReference type="Pfam" id="PF04564">
    <property type="entry name" value="U-box"/>
    <property type="match status" value="1"/>
</dbReference>
<dbReference type="Proteomes" id="UP000265140">
    <property type="component" value="Chromosome 25"/>
</dbReference>
<keyword evidence="10 18" id="KW-0747">Spliceosome</keyword>
<dbReference type="PROSITE" id="PS50294">
    <property type="entry name" value="WD_REPEATS_REGION"/>
    <property type="match status" value="3"/>
</dbReference>
<dbReference type="InterPro" id="IPR013915">
    <property type="entry name" value="Prp19_cc"/>
</dbReference>
<dbReference type="EC" id="2.3.2.27" evidence="5 18"/>
<dbReference type="InterPro" id="IPR036322">
    <property type="entry name" value="WD40_repeat_dom_sf"/>
</dbReference>
<evidence type="ECO:0000313" key="21">
    <source>
        <dbReference type="Proteomes" id="UP000265140"/>
    </source>
</evidence>
<keyword evidence="8 18" id="KW-0507">mRNA processing</keyword>
<dbReference type="CDD" id="cd00200">
    <property type="entry name" value="WD40"/>
    <property type="match status" value="1"/>
</dbReference>
<evidence type="ECO:0000256" key="6">
    <source>
        <dbReference type="ARBA" id="ARBA00015618"/>
    </source>
</evidence>
<reference evidence="20" key="2">
    <citation type="submission" date="2025-08" db="UniProtKB">
        <authorList>
            <consortium name="Ensembl"/>
        </authorList>
    </citation>
    <scope>IDENTIFICATION</scope>
</reference>
<dbReference type="PANTHER" id="PTHR43995">
    <property type="entry name" value="PRE-MRNA-PROCESSING FACTOR 19"/>
    <property type="match status" value="1"/>
</dbReference>
<evidence type="ECO:0000256" key="9">
    <source>
        <dbReference type="ARBA" id="ARBA00022679"/>
    </source>
</evidence>
<protein>
    <recommendedName>
        <fullName evidence="6 18">Pre-mRNA-processing factor 19</fullName>
        <ecNumber evidence="5 18">2.3.2.27</ecNumber>
    </recommendedName>
</protein>
<dbReference type="GO" id="GO:0006281">
    <property type="term" value="P:DNA repair"/>
    <property type="evidence" value="ECO:0007669"/>
    <property type="project" value="UniProtKB-KW"/>
</dbReference>
<dbReference type="Gene3D" id="2.130.10.10">
    <property type="entry name" value="YVTN repeat-like/Quinoprotein amine dehydrogenase"/>
    <property type="match status" value="1"/>
</dbReference>
<evidence type="ECO:0000256" key="17">
    <source>
        <dbReference type="PROSITE-ProRule" id="PRU00221"/>
    </source>
</evidence>
<comment type="subunit">
    <text evidence="18">Homotetramer.</text>
</comment>
<evidence type="ECO:0000256" key="7">
    <source>
        <dbReference type="ARBA" id="ARBA00022574"/>
    </source>
</evidence>
<keyword evidence="21" id="KW-1185">Reference proteome</keyword>
<dbReference type="Pfam" id="PF24814">
    <property type="entry name" value="WD40_Prp19"/>
    <property type="match status" value="1"/>
</dbReference>
<comment type="similarity">
    <text evidence="4 18">Belongs to the WD repeat PRP19 family.</text>
</comment>
<dbReference type="PROSITE" id="PS50082">
    <property type="entry name" value="WD_REPEATS_2"/>
    <property type="match status" value="4"/>
</dbReference>
<dbReference type="GO" id="GO:0005737">
    <property type="term" value="C:cytoplasm"/>
    <property type="evidence" value="ECO:0007669"/>
    <property type="project" value="TreeGrafter"/>
</dbReference>
<feature type="repeat" description="WD" evidence="17">
    <location>
        <begin position="523"/>
        <end position="557"/>
    </location>
</feature>
<evidence type="ECO:0000256" key="1">
    <source>
        <dbReference type="ARBA" id="ARBA00000900"/>
    </source>
</evidence>
<keyword evidence="7 17" id="KW-0853">WD repeat</keyword>
<evidence type="ECO:0000256" key="4">
    <source>
        <dbReference type="ARBA" id="ARBA00006388"/>
    </source>
</evidence>
<reference evidence="20" key="3">
    <citation type="submission" date="2025-09" db="UniProtKB">
        <authorList>
            <consortium name="Ensembl"/>
        </authorList>
    </citation>
    <scope>IDENTIFICATION</scope>
</reference>
<evidence type="ECO:0000256" key="18">
    <source>
        <dbReference type="RuleBase" id="RU367101"/>
    </source>
</evidence>
<dbReference type="GO" id="GO:0061630">
    <property type="term" value="F:ubiquitin protein ligase activity"/>
    <property type="evidence" value="ECO:0007669"/>
    <property type="project" value="UniProtKB-UniRule"/>
</dbReference>
<evidence type="ECO:0000259" key="19">
    <source>
        <dbReference type="PROSITE" id="PS51698"/>
    </source>
</evidence>
<evidence type="ECO:0000256" key="10">
    <source>
        <dbReference type="ARBA" id="ARBA00022728"/>
    </source>
</evidence>
<dbReference type="SUPFAM" id="SSF53098">
    <property type="entry name" value="Ribonuclease H-like"/>
    <property type="match status" value="1"/>
</dbReference>
<dbReference type="SMART" id="SM00320">
    <property type="entry name" value="WD40"/>
    <property type="match status" value="7"/>
</dbReference>
<dbReference type="InterPro" id="IPR001680">
    <property type="entry name" value="WD40_rpt"/>
</dbReference>
<dbReference type="InterPro" id="IPR013083">
    <property type="entry name" value="Znf_RING/FYVE/PHD"/>
</dbReference>
<dbReference type="Gene3D" id="3.30.40.10">
    <property type="entry name" value="Zinc/RING finger domain, C3HC4 (zinc finger)"/>
    <property type="match status" value="1"/>
</dbReference>
<dbReference type="AlphaFoldDB" id="A0AAY5KCI2"/>
<evidence type="ECO:0000256" key="3">
    <source>
        <dbReference type="ARBA" id="ARBA00004906"/>
    </source>
</evidence>
<dbReference type="InterPro" id="IPR012337">
    <property type="entry name" value="RNaseH-like_sf"/>
</dbReference>
<comment type="subcellular location">
    <subcellularLocation>
        <location evidence="2">Nucleus</location>
        <location evidence="2">Nucleoplasm</location>
    </subcellularLocation>
</comment>
<keyword evidence="11" id="KW-0677">Repeat</keyword>
<dbReference type="PROSITE" id="PS00678">
    <property type="entry name" value="WD_REPEATS_1"/>
    <property type="match status" value="1"/>
</dbReference>
<dbReference type="SUPFAM" id="SSF57850">
    <property type="entry name" value="RING/U-box"/>
    <property type="match status" value="1"/>
</dbReference>
<dbReference type="FunFam" id="2.130.10.10:FF:000043">
    <property type="entry name" value="pre-mRNA-processing factor 19"/>
    <property type="match status" value="1"/>
</dbReference>
<evidence type="ECO:0000256" key="14">
    <source>
        <dbReference type="ARBA" id="ARBA00023187"/>
    </source>
</evidence>
<dbReference type="PANTHER" id="PTHR43995:SF1">
    <property type="entry name" value="PRE-MRNA-PROCESSING FACTOR 19"/>
    <property type="match status" value="1"/>
</dbReference>
<feature type="repeat" description="WD" evidence="17">
    <location>
        <begin position="558"/>
        <end position="599"/>
    </location>
</feature>
<feature type="repeat" description="WD" evidence="17">
    <location>
        <begin position="641"/>
        <end position="674"/>
    </location>
</feature>
<dbReference type="SMART" id="SM00504">
    <property type="entry name" value="Ubox"/>
    <property type="match status" value="1"/>
</dbReference>
<keyword evidence="15 18" id="KW-0234">DNA repair</keyword>
<dbReference type="SUPFAM" id="SSF50978">
    <property type="entry name" value="WD40 repeat-like"/>
    <property type="match status" value="1"/>
</dbReference>
<evidence type="ECO:0000256" key="8">
    <source>
        <dbReference type="ARBA" id="ARBA00022664"/>
    </source>
</evidence>
<comment type="catalytic activity">
    <reaction evidence="1 18">
        <text>S-ubiquitinyl-[E2 ubiquitin-conjugating enzyme]-L-cysteine + [acceptor protein]-L-lysine = [E2 ubiquitin-conjugating enzyme]-L-cysteine + N(6)-ubiquitinyl-[acceptor protein]-L-lysine.</text>
        <dbReference type="EC" id="2.3.2.27"/>
    </reaction>
</comment>
<dbReference type="GO" id="GO:0070534">
    <property type="term" value="P:protein K63-linked ubiquitination"/>
    <property type="evidence" value="ECO:0007669"/>
    <property type="project" value="UniProtKB-UniRule"/>
</dbReference>
<feature type="domain" description="U-box" evidence="19">
    <location>
        <begin position="167"/>
        <end position="242"/>
    </location>
</feature>
<keyword evidence="14 18" id="KW-0508">mRNA splicing</keyword>
<evidence type="ECO:0000256" key="13">
    <source>
        <dbReference type="ARBA" id="ARBA00022786"/>
    </source>
</evidence>
<accession>A0AAY5KCI2</accession>
<dbReference type="PROSITE" id="PS51698">
    <property type="entry name" value="U_BOX"/>
    <property type="match status" value="1"/>
</dbReference>
<dbReference type="CDD" id="cd16656">
    <property type="entry name" value="RING-Ubox_PRP19"/>
    <property type="match status" value="1"/>
</dbReference>
<comment type="pathway">
    <text evidence="3 18">Protein modification; protein ubiquitination.</text>
</comment>
<keyword evidence="12 18" id="KW-0227">DNA damage</keyword>
<dbReference type="InterPro" id="IPR015943">
    <property type="entry name" value="WD40/YVTN_repeat-like_dom_sf"/>
</dbReference>
<keyword evidence="9 18" id="KW-0808">Transferase</keyword>
<name>A0AAY5KCI2_ESOLU</name>
<dbReference type="PROSITE" id="PS50231">
    <property type="entry name" value="RICIN_B_LECTIN"/>
    <property type="match status" value="1"/>
</dbReference>
<dbReference type="GO" id="GO:0000974">
    <property type="term" value="C:Prp19 complex"/>
    <property type="evidence" value="ECO:0007669"/>
    <property type="project" value="UniProtKB-UniRule"/>
</dbReference>
<dbReference type="PRINTS" id="PR00320">
    <property type="entry name" value="GPROTEINBRPT"/>
</dbReference>
<comment type="function">
    <text evidence="18">Ubiquitin-protein ligase which is mainly involved pre-mRNA splicing and DNA repair. Required for pre-mRNA splicing as component of the spliceosome.</text>
</comment>
<sequence>MAVERILRIIQDKGEDAIRNVCEEFKVKMLSPAEIVFLTEYCTVMKPVVKALNILQSETNTHMGWLLPVIFQLQAKLSRLETSSKMCLPLIRAVQDGVQKSFGGMMQDPELIAAAILLPKFKNTWTERTEIIETAGLVYVRQHIDQMAEAEVEQVGQHSSDEEDFFSSMKSRRSQVSNEVPEHPCVSPVSNQVFERRLIEKYIVENGTDPMNGQPLSEEQLIDIKVSHPIRPKAPSATSIPAILKSLQDEWDAVMLHSFTLRQQLQTTRQELSHALYQHDAACRVIARLTKEVTAAREALATLKPQAGLVVAQAISAQPSVTAGGAADAMEVSEQVGMTMDIIQKLQDKATVLTTERKKRGKTVPEELVRSEDLGKYRQVATHAGLHSASVPGILSLDLCPADTNKVLTGGADKNVVVFDKKEEQIVATLKGHTKKVTSVIFHPSQSVVFSASPDSTIRVWSVTGGNCVQVIRAHEAGVTGLSLHATGDYLLSSSEDQYWAFSDIQTGRVLTKVTDEAAGCALTCAQFHPDGLIFGTGTADSQIKIWDLKERTNVANFPGHTGPVTSIAFSENGYYLATGAQDSSVKLWDLRKLKNFKTITLDNNYEVKSLVFDQSGTYLAVGGTDIRVYICKQWSEVLNFTEHTGVVTGVAFGEHAQFLTSTGMDRSLKFYSL</sequence>
<dbReference type="InterPro" id="IPR055340">
    <property type="entry name" value="RING-Ubox_PRP19"/>
</dbReference>
<keyword evidence="16 18" id="KW-0539">Nucleus</keyword>
<dbReference type="FunFam" id="3.30.40.10:FF:000027">
    <property type="entry name" value="Pre-mRNA-processing factor 19, putative"/>
    <property type="match status" value="1"/>
</dbReference>
<dbReference type="InterPro" id="IPR019775">
    <property type="entry name" value="WD40_repeat_CS"/>
</dbReference>
<dbReference type="Ensembl" id="ENSELUT00000102144.1">
    <property type="protein sequence ID" value="ENSELUP00000086763.1"/>
    <property type="gene ID" value="ENSELUG00000020276.3"/>
</dbReference>
<dbReference type="GO" id="GO:0000398">
    <property type="term" value="P:mRNA splicing, via spliceosome"/>
    <property type="evidence" value="ECO:0007669"/>
    <property type="project" value="InterPro"/>
</dbReference>
<evidence type="ECO:0000256" key="2">
    <source>
        <dbReference type="ARBA" id="ARBA00004642"/>
    </source>
</evidence>